<evidence type="ECO:0000256" key="7">
    <source>
        <dbReference type="ARBA" id="ARBA00022989"/>
    </source>
</evidence>
<dbReference type="Proteomes" id="UP000625316">
    <property type="component" value="Unassembled WGS sequence"/>
</dbReference>
<dbReference type="GO" id="GO:0016020">
    <property type="term" value="C:membrane"/>
    <property type="evidence" value="ECO:0007669"/>
    <property type="project" value="UniProtKB-SubCell"/>
</dbReference>
<keyword evidence="7 9" id="KW-1133">Transmembrane helix</keyword>
<proteinExistence type="predicted"/>
<dbReference type="GO" id="GO:0006679">
    <property type="term" value="P:glucosylceramide biosynthetic process"/>
    <property type="evidence" value="ECO:0007669"/>
    <property type="project" value="TreeGrafter"/>
</dbReference>
<dbReference type="Gene3D" id="3.90.550.10">
    <property type="entry name" value="Spore Coat Polysaccharide Biosynthesis Protein SpsA, Chain A"/>
    <property type="match status" value="1"/>
</dbReference>
<keyword evidence="8 9" id="KW-0472">Membrane</keyword>
<evidence type="ECO:0000256" key="5">
    <source>
        <dbReference type="ARBA" id="ARBA00022679"/>
    </source>
</evidence>
<dbReference type="InterPro" id="IPR029044">
    <property type="entry name" value="Nucleotide-diphossugar_trans"/>
</dbReference>
<dbReference type="PANTHER" id="PTHR12726:SF0">
    <property type="entry name" value="CERAMIDE GLUCOSYLTRANSFERASE"/>
    <property type="match status" value="1"/>
</dbReference>
<comment type="subcellular location">
    <subcellularLocation>
        <location evidence="1">Membrane</location>
        <topology evidence="1">Multi-pass membrane protein</topology>
    </subcellularLocation>
</comment>
<keyword evidence="5" id="KW-0808">Transferase</keyword>
<feature type="transmembrane region" description="Helical" evidence="9">
    <location>
        <begin position="343"/>
        <end position="363"/>
    </location>
</feature>
<keyword evidence="11" id="KW-1185">Reference proteome</keyword>
<comment type="caution">
    <text evidence="10">The sequence shown here is derived from an EMBL/GenBank/DDBJ whole genome shotgun (WGS) entry which is preliminary data.</text>
</comment>
<dbReference type="PANTHER" id="PTHR12726">
    <property type="entry name" value="CERAMIDE GLUCOSYLTRANSFERASE"/>
    <property type="match status" value="1"/>
</dbReference>
<sequence length="384" mass="43133">MTGGLAANTIIVLTILCVILILGAIVFYTAGAIFTWQFFRTRETVPSHSEAPVAILVPVRGIDAGAWENWSSLCEQDYENYRVYFGVLDPADPAVPILEQIVEKYPDRASLTTDLPPRGPNHKDSNVSYLLEQIQTEWVIFTDSDIYVEPDYIRRVTAPLQQPGVGMVTCSYIARNPRYFGSALASLARCCDFVPSVLIARQLDGGVKLGIGVTMAVTQTALKQAGNLVFNRIGSDYNLGKRIDAAGYRVELSRYVLESDTGKESIADVFERELRWSRTIRFNKGPIYYTQIFCFGTVFCMPLLLLTGFASWAIGLTVITFLVRYLQAQNATMMMDAPRLSRWFWLLPLRDLLSFVIWAIGGYGRTIFWRGRKLRIQGDGIITE</sequence>
<dbReference type="Pfam" id="PF13506">
    <property type="entry name" value="Glyco_transf_21"/>
    <property type="match status" value="1"/>
</dbReference>
<feature type="transmembrane region" description="Helical" evidence="9">
    <location>
        <begin position="292"/>
        <end position="323"/>
    </location>
</feature>
<evidence type="ECO:0000256" key="6">
    <source>
        <dbReference type="ARBA" id="ARBA00022692"/>
    </source>
</evidence>
<gene>
    <name evidence="10" type="ORF">IQ266_15475</name>
</gene>
<organism evidence="10 11">
    <name type="scientific">Romeriopsis navalis LEGE 11480</name>
    <dbReference type="NCBI Taxonomy" id="2777977"/>
    <lineage>
        <taxon>Bacteria</taxon>
        <taxon>Bacillati</taxon>
        <taxon>Cyanobacteriota</taxon>
        <taxon>Cyanophyceae</taxon>
        <taxon>Leptolyngbyales</taxon>
        <taxon>Leptolyngbyaceae</taxon>
        <taxon>Romeriopsis</taxon>
        <taxon>Romeriopsis navalis</taxon>
    </lineage>
</organism>
<comment type="pathway">
    <text evidence="3">Sphingolipid metabolism.</text>
</comment>
<evidence type="ECO:0000313" key="10">
    <source>
        <dbReference type="EMBL" id="MBE9031134.1"/>
    </source>
</evidence>
<evidence type="ECO:0000313" key="11">
    <source>
        <dbReference type="Proteomes" id="UP000625316"/>
    </source>
</evidence>
<feature type="transmembrane region" description="Helical" evidence="9">
    <location>
        <begin position="6"/>
        <end position="34"/>
    </location>
</feature>
<dbReference type="GO" id="GO:0008120">
    <property type="term" value="F:ceramide glucosyltransferase activity"/>
    <property type="evidence" value="ECO:0007669"/>
    <property type="project" value="TreeGrafter"/>
</dbReference>
<dbReference type="SUPFAM" id="SSF53448">
    <property type="entry name" value="Nucleotide-diphospho-sugar transferases"/>
    <property type="match status" value="1"/>
</dbReference>
<keyword evidence="6 9" id="KW-0812">Transmembrane</keyword>
<comment type="pathway">
    <text evidence="2">Lipid metabolism; sphingolipid metabolism.</text>
</comment>
<dbReference type="InterPro" id="IPR025993">
    <property type="entry name" value="Ceramide_glucosylTrfase"/>
</dbReference>
<name>A0A928VS73_9CYAN</name>
<evidence type="ECO:0000256" key="9">
    <source>
        <dbReference type="SAM" id="Phobius"/>
    </source>
</evidence>
<accession>A0A928VS73</accession>
<reference evidence="10" key="1">
    <citation type="submission" date="2020-10" db="EMBL/GenBank/DDBJ databases">
        <authorList>
            <person name="Castelo-Branco R."/>
            <person name="Eusebio N."/>
            <person name="Adriana R."/>
            <person name="Vieira A."/>
            <person name="Brugerolle De Fraissinette N."/>
            <person name="Rezende De Castro R."/>
            <person name="Schneider M.P."/>
            <person name="Vasconcelos V."/>
            <person name="Leao P.N."/>
        </authorList>
    </citation>
    <scope>NUCLEOTIDE SEQUENCE</scope>
    <source>
        <strain evidence="10">LEGE 11480</strain>
    </source>
</reference>
<protein>
    <submittedName>
        <fullName evidence="10">Glycosyltransferase</fullName>
    </submittedName>
</protein>
<evidence type="ECO:0000256" key="8">
    <source>
        <dbReference type="ARBA" id="ARBA00023136"/>
    </source>
</evidence>
<keyword evidence="4" id="KW-0328">Glycosyltransferase</keyword>
<evidence type="ECO:0000256" key="3">
    <source>
        <dbReference type="ARBA" id="ARBA00004991"/>
    </source>
</evidence>
<evidence type="ECO:0000256" key="2">
    <source>
        <dbReference type="ARBA" id="ARBA00004760"/>
    </source>
</evidence>
<dbReference type="AlphaFoldDB" id="A0A928VS73"/>
<evidence type="ECO:0000256" key="1">
    <source>
        <dbReference type="ARBA" id="ARBA00004141"/>
    </source>
</evidence>
<evidence type="ECO:0000256" key="4">
    <source>
        <dbReference type="ARBA" id="ARBA00022676"/>
    </source>
</evidence>
<dbReference type="EMBL" id="JADEXQ010000053">
    <property type="protein sequence ID" value="MBE9031134.1"/>
    <property type="molecule type" value="Genomic_DNA"/>
</dbReference>